<dbReference type="OrthoDB" id="3260303at2759"/>
<dbReference type="AlphaFoldDB" id="D8Q993"/>
<dbReference type="EMBL" id="GL377308">
    <property type="protein sequence ID" value="EFI95195.1"/>
    <property type="molecule type" value="Genomic_DNA"/>
</dbReference>
<proteinExistence type="predicted"/>
<evidence type="ECO:0008006" key="5">
    <source>
        <dbReference type="Google" id="ProtNLM"/>
    </source>
</evidence>
<keyword evidence="4" id="KW-1185">Reference proteome</keyword>
<sequence>MPTEYLLPQDEGFLSGCSSPQPSFECVLFPRSILADSLTHHFSALSINRYDVVQHVRDAADCPSPLNLFLRDPDVVEKLTKPSSSSTSTKKSRPPTRSPSPRRRNGGSSTTSTLMTLVLAEEERQAQHLKTVLRTSSERLEYEMRRADDATSRAHAAEVRAMEATSRATILEAARHQLELDLTRAAETIKRYQLQLETTERELKRVRDDFMRVDRERADAEALAAKARDTARSLQQSLRDCHAREDGREETSRLAMHKWFDEGREQGYDSGFEDGFAQGRKKGMSEGIKTGRKEGLREGREQGRIEERKNALEAFDRYVAEQEGDERTRRWAASFYQIDDNESVGSLEAPSQRGHH</sequence>
<evidence type="ECO:0000256" key="2">
    <source>
        <dbReference type="SAM" id="MobiDB-lite"/>
    </source>
</evidence>
<dbReference type="InParanoid" id="D8Q993"/>
<dbReference type="HOGENOM" id="CLU_064109_0_0_1"/>
<feature type="compositionally biased region" description="Basic and acidic residues" evidence="2">
    <location>
        <begin position="289"/>
        <end position="304"/>
    </location>
</feature>
<dbReference type="RefSeq" id="XP_003030098.1">
    <property type="nucleotide sequence ID" value="XM_003030052.1"/>
</dbReference>
<dbReference type="KEGG" id="scm:SCHCO_02507616"/>
<protein>
    <recommendedName>
        <fullName evidence="5">Essential protein Yae1 N-terminal domain-containing protein</fullName>
    </recommendedName>
</protein>
<evidence type="ECO:0000313" key="3">
    <source>
        <dbReference type="EMBL" id="EFI95195.1"/>
    </source>
</evidence>
<name>D8Q993_SCHCM</name>
<dbReference type="OMA" id="EERQVHH"/>
<organism evidence="4">
    <name type="scientific">Schizophyllum commune (strain H4-8 / FGSC 9210)</name>
    <name type="common">Split gill fungus</name>
    <dbReference type="NCBI Taxonomy" id="578458"/>
    <lineage>
        <taxon>Eukaryota</taxon>
        <taxon>Fungi</taxon>
        <taxon>Dikarya</taxon>
        <taxon>Basidiomycota</taxon>
        <taxon>Agaricomycotina</taxon>
        <taxon>Agaricomycetes</taxon>
        <taxon>Agaricomycetidae</taxon>
        <taxon>Agaricales</taxon>
        <taxon>Schizophyllaceae</taxon>
        <taxon>Schizophyllum</taxon>
    </lineage>
</organism>
<feature type="coiled-coil region" evidence="1">
    <location>
        <begin position="175"/>
        <end position="237"/>
    </location>
</feature>
<dbReference type="eggNOG" id="ENOG502RC2V">
    <property type="taxonomic scope" value="Eukaryota"/>
</dbReference>
<dbReference type="STRING" id="578458.D8Q993"/>
<evidence type="ECO:0000313" key="4">
    <source>
        <dbReference type="Proteomes" id="UP000007431"/>
    </source>
</evidence>
<gene>
    <name evidence="3" type="ORF">SCHCODRAFT_57484</name>
</gene>
<accession>D8Q993</accession>
<dbReference type="VEuPathDB" id="FungiDB:SCHCODRAFT_02507616"/>
<dbReference type="GeneID" id="9588083"/>
<reference evidence="3 4" key="1">
    <citation type="journal article" date="2010" name="Nat. Biotechnol.">
        <title>Genome sequence of the model mushroom Schizophyllum commune.</title>
        <authorList>
            <person name="Ohm R.A."/>
            <person name="de Jong J.F."/>
            <person name="Lugones L.G."/>
            <person name="Aerts A."/>
            <person name="Kothe E."/>
            <person name="Stajich J.E."/>
            <person name="de Vries R.P."/>
            <person name="Record E."/>
            <person name="Levasseur A."/>
            <person name="Baker S.E."/>
            <person name="Bartholomew K.A."/>
            <person name="Coutinho P.M."/>
            <person name="Erdmann S."/>
            <person name="Fowler T.J."/>
            <person name="Gathman A.C."/>
            <person name="Lombard V."/>
            <person name="Henrissat B."/>
            <person name="Knabe N."/>
            <person name="Kuees U."/>
            <person name="Lilly W.W."/>
            <person name="Lindquist E."/>
            <person name="Lucas S."/>
            <person name="Magnuson J.K."/>
            <person name="Piumi F."/>
            <person name="Raudaskoski M."/>
            <person name="Salamov A."/>
            <person name="Schmutz J."/>
            <person name="Schwarze F.W.M.R."/>
            <person name="vanKuyk P.A."/>
            <person name="Horton J.S."/>
            <person name="Grigoriev I.V."/>
            <person name="Woesten H.A.B."/>
        </authorList>
    </citation>
    <scope>NUCLEOTIDE SEQUENCE [LARGE SCALE GENOMIC DNA]</scope>
    <source>
        <strain evidence="4">H4-8 / FGSC 9210</strain>
    </source>
</reference>
<keyword evidence="1" id="KW-0175">Coiled coil</keyword>
<dbReference type="Proteomes" id="UP000007431">
    <property type="component" value="Unassembled WGS sequence"/>
</dbReference>
<feature type="region of interest" description="Disordered" evidence="2">
    <location>
        <begin position="78"/>
        <end position="111"/>
    </location>
</feature>
<evidence type="ECO:0000256" key="1">
    <source>
        <dbReference type="SAM" id="Coils"/>
    </source>
</evidence>
<feature type="compositionally biased region" description="Basic residues" evidence="2">
    <location>
        <begin position="90"/>
        <end position="105"/>
    </location>
</feature>
<feature type="region of interest" description="Disordered" evidence="2">
    <location>
        <begin position="277"/>
        <end position="304"/>
    </location>
</feature>